<keyword evidence="2" id="KW-1185">Reference proteome</keyword>
<evidence type="ECO:0000313" key="2">
    <source>
        <dbReference type="Proteomes" id="UP000053732"/>
    </source>
</evidence>
<sequence length="77" mass="8535">MQCKHFPDDSSENQSLEIINQLAQYLGEELLPVSLCGRTLVCSKGGKCIQGIRNNRQGSTRIDIPPTPRTLLRVAQP</sequence>
<evidence type="ECO:0000313" key="1">
    <source>
        <dbReference type="EMBL" id="CRL29244.1"/>
    </source>
</evidence>
<reference evidence="1 2" key="1">
    <citation type="journal article" date="2014" name="Nat. Commun.">
        <title>Multiple recent horizontal transfers of a large genomic region in cheese making fungi.</title>
        <authorList>
            <person name="Cheeseman K."/>
            <person name="Ropars J."/>
            <person name="Renault P."/>
            <person name="Dupont J."/>
            <person name="Gouzy J."/>
            <person name="Branca A."/>
            <person name="Abraham A.L."/>
            <person name="Ceppi M."/>
            <person name="Conseiller E."/>
            <person name="Debuchy R."/>
            <person name="Malagnac F."/>
            <person name="Goarin A."/>
            <person name="Silar P."/>
            <person name="Lacoste S."/>
            <person name="Sallet E."/>
            <person name="Bensimon A."/>
            <person name="Giraud T."/>
            <person name="Brygoo Y."/>
        </authorList>
    </citation>
    <scope>NUCLEOTIDE SEQUENCE [LARGE SCALE GENOMIC DNA]</scope>
    <source>
        <strain evidence="2">FM 013</strain>
    </source>
</reference>
<proteinExistence type="predicted"/>
<protein>
    <submittedName>
        <fullName evidence="1">Str. FM013</fullName>
    </submittedName>
</protein>
<dbReference type="EMBL" id="HG793167">
    <property type="protein sequence ID" value="CRL29244.1"/>
    <property type="molecule type" value="Genomic_DNA"/>
</dbReference>
<gene>
    <name evidence="1" type="ORF">PCAMFM013_S034g000042</name>
</gene>
<accession>A0A0G4PS16</accession>
<name>A0A0G4PS16_PENC3</name>
<dbReference type="Proteomes" id="UP000053732">
    <property type="component" value="Unassembled WGS sequence"/>
</dbReference>
<organism evidence="1 2">
    <name type="scientific">Penicillium camemberti (strain FM 013)</name>
    <dbReference type="NCBI Taxonomy" id="1429867"/>
    <lineage>
        <taxon>Eukaryota</taxon>
        <taxon>Fungi</taxon>
        <taxon>Dikarya</taxon>
        <taxon>Ascomycota</taxon>
        <taxon>Pezizomycotina</taxon>
        <taxon>Eurotiomycetes</taxon>
        <taxon>Eurotiomycetidae</taxon>
        <taxon>Eurotiales</taxon>
        <taxon>Aspergillaceae</taxon>
        <taxon>Penicillium</taxon>
    </lineage>
</organism>
<dbReference type="AlphaFoldDB" id="A0A0G4PS16"/>